<accession>A0ABY2FP94</accession>
<comment type="caution">
    <text evidence="2">The sequence shown here is derived from an EMBL/GenBank/DDBJ whole genome shotgun (WGS) entry which is preliminary data.</text>
</comment>
<dbReference type="RefSeq" id="WP_134128347.1">
    <property type="nucleotide sequence ID" value="NZ_SODU01000001.1"/>
</dbReference>
<dbReference type="EMBL" id="SODU01000001">
    <property type="protein sequence ID" value="TDW94968.1"/>
    <property type="molecule type" value="Genomic_DNA"/>
</dbReference>
<keyword evidence="3" id="KW-1185">Reference proteome</keyword>
<feature type="signal peptide" evidence="1">
    <location>
        <begin position="1"/>
        <end position="25"/>
    </location>
</feature>
<evidence type="ECO:0000313" key="2">
    <source>
        <dbReference type="EMBL" id="TDW94968.1"/>
    </source>
</evidence>
<name>A0ABY2FP94_9ACTN</name>
<sequence>MRSLRIASFAIASACVVVGTSMANASPRCEQIDATIYDKVVTEGCPPPAQACVIGTARGKHGFDAKTVFVLGSRADPPSTSPGYRAVSGTITYTFKDGATLTALETSIGNVNTTTGLGHAGGTQEFTGGTGRYEGATGFTYLSQHFETDHFVTRIQGESCRAKS</sequence>
<organism evidence="2 3">
    <name type="scientific">Kribbella pratensis</name>
    <dbReference type="NCBI Taxonomy" id="2512112"/>
    <lineage>
        <taxon>Bacteria</taxon>
        <taxon>Bacillati</taxon>
        <taxon>Actinomycetota</taxon>
        <taxon>Actinomycetes</taxon>
        <taxon>Propionibacteriales</taxon>
        <taxon>Kribbellaceae</taxon>
        <taxon>Kribbella</taxon>
    </lineage>
</organism>
<protein>
    <recommendedName>
        <fullName evidence="4">Allene oxide cyclase barrel-like domain-containing protein</fullName>
    </recommendedName>
</protein>
<evidence type="ECO:0008006" key="4">
    <source>
        <dbReference type="Google" id="ProtNLM"/>
    </source>
</evidence>
<dbReference type="Proteomes" id="UP000295060">
    <property type="component" value="Unassembled WGS sequence"/>
</dbReference>
<keyword evidence="1" id="KW-0732">Signal</keyword>
<reference evidence="2 3" key="1">
    <citation type="submission" date="2019-03" db="EMBL/GenBank/DDBJ databases">
        <title>Genomic Encyclopedia of Type Strains, Phase III (KMG-III): the genomes of soil and plant-associated and newly described type strains.</title>
        <authorList>
            <person name="Whitman W."/>
        </authorList>
    </citation>
    <scope>NUCLEOTIDE SEQUENCE [LARGE SCALE GENOMIC DNA]</scope>
    <source>
        <strain evidence="2 3">VKMAc-2574</strain>
    </source>
</reference>
<evidence type="ECO:0000256" key="1">
    <source>
        <dbReference type="SAM" id="SignalP"/>
    </source>
</evidence>
<feature type="chain" id="PRO_5045227714" description="Allene oxide cyclase barrel-like domain-containing protein" evidence="1">
    <location>
        <begin position="26"/>
        <end position="164"/>
    </location>
</feature>
<proteinExistence type="predicted"/>
<evidence type="ECO:0000313" key="3">
    <source>
        <dbReference type="Proteomes" id="UP000295060"/>
    </source>
</evidence>
<gene>
    <name evidence="2" type="ORF">EV137_2297</name>
</gene>